<dbReference type="Gene3D" id="1.20.5.170">
    <property type="match status" value="1"/>
</dbReference>
<reference evidence="9 10" key="2">
    <citation type="submission" date="2019-01" db="EMBL/GenBank/DDBJ databases">
        <title>The decoding of complex shrimp genome reveals the adaptation for benthos swimmer, frequently molting mechanism and breeding impact on genome.</title>
        <authorList>
            <person name="Sun Y."/>
            <person name="Gao Y."/>
            <person name="Yu Y."/>
        </authorList>
    </citation>
    <scope>NUCLEOTIDE SEQUENCE [LARGE SCALE GENOMIC DNA]</scope>
    <source>
        <tissue evidence="9">Muscle</tissue>
    </source>
</reference>
<comment type="similarity">
    <text evidence="2">Belongs to the bZIP family. ATF subfamily.</text>
</comment>
<feature type="region of interest" description="Disordered" evidence="8">
    <location>
        <begin position="176"/>
        <end position="229"/>
    </location>
</feature>
<feature type="compositionally biased region" description="Low complexity" evidence="8">
    <location>
        <begin position="296"/>
        <end position="313"/>
    </location>
</feature>
<evidence type="ECO:0000256" key="4">
    <source>
        <dbReference type="ARBA" id="ARBA00023125"/>
    </source>
</evidence>
<dbReference type="GO" id="GO:0000981">
    <property type="term" value="F:DNA-binding transcription factor activity, RNA polymerase II-specific"/>
    <property type="evidence" value="ECO:0007669"/>
    <property type="project" value="TreeGrafter"/>
</dbReference>
<feature type="compositionally biased region" description="Low complexity" evidence="8">
    <location>
        <begin position="715"/>
        <end position="727"/>
    </location>
</feature>
<sequence length="750" mass="82107">MASPSVVLDMYLEEDEEGDHSYSMSSPLRASPSPPPPRPVFSNLLSDVSESSSDDDLIHKLSHDLELPLALDDFEPVSSWSSHSPGDIFQTFTNQDSVSSALKSENDFSAEELTQALYPNLVAGQEAENETISSVLIEDKIIKKEPASPQHFLQMPPSPDDSHDIWELLCGPDIKPNVKALDTPPVTPPQSEGSPPHSPQPLSPAGPTATTVVLSPPHQHQKQGTNGMTANHMTQPIKVVTITTRNGTGNQGATKGGRITKTMKIQPKIVTTSTTQPQVISIVNSSSGPKLTLPKTVGTRTISTGGSTRVVQLKPPPPQVQSRVTAATPTIPSPVPSILTSQITSQPTVLGAQSSVVPPAAPTTPLAPLAPAPHFFKKKEYVTALEGNITELQNENKRLKEDNIRLQQKVSSLESECASLRHALGRSPSRKTTTALFAIIFLLSLNLGPLTGIFLSNESRLSSLKRMMQGGEPSSLGSGFKHRSLLWANEKQASAEEGTIPNLNTNTSSMCPMYINATESLRLETELRGWFENKMDKKKNNQRPLLSHPKTREGRNRLNKHKNMGEPTQKLSKQVGSEVWNALVPPQQPSNKPAPLYHYVHYVEPSTSTEEDTSVMATVPRLTSFLEAIQRRDDTYYVVSFSPDHLLVPATARNDSARPRMSLLMPTPQSMNDSLAPPPNNVALMQIDCEVMHTRLVHVAQELVPPYLRTDRSNTSRTSSEEATTATPRERRNSRSRPRHTLTKPSFPHK</sequence>
<evidence type="ECO:0000256" key="7">
    <source>
        <dbReference type="SAM" id="Coils"/>
    </source>
</evidence>
<dbReference type="GO" id="GO:0000978">
    <property type="term" value="F:RNA polymerase II cis-regulatory region sequence-specific DNA binding"/>
    <property type="evidence" value="ECO:0007669"/>
    <property type="project" value="TreeGrafter"/>
</dbReference>
<feature type="region of interest" description="Disordered" evidence="8">
    <location>
        <begin position="1"/>
        <end position="54"/>
    </location>
</feature>
<keyword evidence="6" id="KW-0539">Nucleus</keyword>
<dbReference type="GO" id="GO:0005634">
    <property type="term" value="C:nucleus"/>
    <property type="evidence" value="ECO:0007669"/>
    <property type="project" value="TreeGrafter"/>
</dbReference>
<feature type="compositionally biased region" description="Low complexity" evidence="8">
    <location>
        <begin position="21"/>
        <end position="31"/>
    </location>
</feature>
<feature type="region of interest" description="Disordered" evidence="8">
    <location>
        <begin position="708"/>
        <end position="750"/>
    </location>
</feature>
<organism evidence="9 10">
    <name type="scientific">Penaeus vannamei</name>
    <name type="common">Whiteleg shrimp</name>
    <name type="synonym">Litopenaeus vannamei</name>
    <dbReference type="NCBI Taxonomy" id="6689"/>
    <lineage>
        <taxon>Eukaryota</taxon>
        <taxon>Metazoa</taxon>
        <taxon>Ecdysozoa</taxon>
        <taxon>Arthropoda</taxon>
        <taxon>Crustacea</taxon>
        <taxon>Multicrustacea</taxon>
        <taxon>Malacostraca</taxon>
        <taxon>Eumalacostraca</taxon>
        <taxon>Eucarida</taxon>
        <taxon>Decapoda</taxon>
        <taxon>Dendrobranchiata</taxon>
        <taxon>Penaeoidea</taxon>
        <taxon>Penaeidae</taxon>
        <taxon>Penaeus</taxon>
    </lineage>
</organism>
<evidence type="ECO:0000313" key="10">
    <source>
        <dbReference type="Proteomes" id="UP000283509"/>
    </source>
</evidence>
<gene>
    <name evidence="9" type="ORF">C7M84_000163</name>
</gene>
<dbReference type="GO" id="GO:0030968">
    <property type="term" value="P:endoplasmic reticulum unfolded protein response"/>
    <property type="evidence" value="ECO:0007669"/>
    <property type="project" value="TreeGrafter"/>
</dbReference>
<feature type="region of interest" description="Disordered" evidence="8">
    <location>
        <begin position="296"/>
        <end position="333"/>
    </location>
</feature>
<keyword evidence="7" id="KW-0175">Coiled coil</keyword>
<dbReference type="PANTHER" id="PTHR46164">
    <property type="entry name" value="ATF6, ISOFORM C"/>
    <property type="match status" value="1"/>
</dbReference>
<feature type="region of interest" description="Disordered" evidence="8">
    <location>
        <begin position="537"/>
        <end position="569"/>
    </location>
</feature>
<comment type="subcellular location">
    <subcellularLocation>
        <location evidence="1">Membrane</location>
        <topology evidence="1">Single-pass membrane protein</topology>
    </subcellularLocation>
</comment>
<evidence type="ECO:0000256" key="2">
    <source>
        <dbReference type="ARBA" id="ARBA00009050"/>
    </source>
</evidence>
<evidence type="ECO:0000313" key="9">
    <source>
        <dbReference type="EMBL" id="ROT81083.1"/>
    </source>
</evidence>
<keyword evidence="4" id="KW-0238">DNA-binding</keyword>
<dbReference type="PANTHER" id="PTHR46164:SF3">
    <property type="entry name" value="ATF6, ISOFORM C"/>
    <property type="match status" value="1"/>
</dbReference>
<dbReference type="STRING" id="6689.A0A423TX91"/>
<evidence type="ECO:0000256" key="6">
    <source>
        <dbReference type="ARBA" id="ARBA00023242"/>
    </source>
</evidence>
<name>A0A423TX91_PENVA</name>
<proteinExistence type="inferred from homology"/>
<accession>A0A423TX91</accession>
<feature type="compositionally biased region" description="Basic residues" evidence="8">
    <location>
        <begin position="734"/>
        <end position="750"/>
    </location>
</feature>
<feature type="compositionally biased region" description="Low complexity" evidence="8">
    <location>
        <begin position="40"/>
        <end position="51"/>
    </location>
</feature>
<reference evidence="9 10" key="1">
    <citation type="submission" date="2018-04" db="EMBL/GenBank/DDBJ databases">
        <authorList>
            <person name="Zhang X."/>
            <person name="Yuan J."/>
            <person name="Li F."/>
            <person name="Xiang J."/>
        </authorList>
    </citation>
    <scope>NUCLEOTIDE SEQUENCE [LARGE SCALE GENOMIC DNA]</scope>
    <source>
        <tissue evidence="9">Muscle</tissue>
    </source>
</reference>
<keyword evidence="10" id="KW-1185">Reference proteome</keyword>
<evidence type="ECO:0000256" key="5">
    <source>
        <dbReference type="ARBA" id="ARBA00023163"/>
    </source>
</evidence>
<evidence type="ECO:0000256" key="3">
    <source>
        <dbReference type="ARBA" id="ARBA00023015"/>
    </source>
</evidence>
<dbReference type="Proteomes" id="UP000283509">
    <property type="component" value="Unassembled WGS sequence"/>
</dbReference>
<dbReference type="AlphaFoldDB" id="A0A423TX91"/>
<comment type="caution">
    <text evidence="9">The sequence shown here is derived from an EMBL/GenBank/DDBJ whole genome shotgun (WGS) entry which is preliminary data.</text>
</comment>
<dbReference type="InterPro" id="IPR051882">
    <property type="entry name" value="ATF_bZIP_TF"/>
</dbReference>
<keyword evidence="5" id="KW-0804">Transcription</keyword>
<evidence type="ECO:0000256" key="8">
    <source>
        <dbReference type="SAM" id="MobiDB-lite"/>
    </source>
</evidence>
<dbReference type="EMBL" id="QCYY01001024">
    <property type="protein sequence ID" value="ROT81083.1"/>
    <property type="molecule type" value="Genomic_DNA"/>
</dbReference>
<keyword evidence="3" id="KW-0805">Transcription regulation</keyword>
<dbReference type="OrthoDB" id="644067at2759"/>
<protein>
    <submittedName>
        <fullName evidence="9">Cyclic AMP-dependent transcription factor ATF-6 beta</fullName>
    </submittedName>
</protein>
<feature type="coiled-coil region" evidence="7">
    <location>
        <begin position="382"/>
        <end position="423"/>
    </location>
</feature>
<dbReference type="GO" id="GO:0016020">
    <property type="term" value="C:membrane"/>
    <property type="evidence" value="ECO:0007669"/>
    <property type="project" value="UniProtKB-SubCell"/>
</dbReference>
<evidence type="ECO:0000256" key="1">
    <source>
        <dbReference type="ARBA" id="ARBA00004167"/>
    </source>
</evidence>